<keyword evidence="3" id="KW-0687">Ribonucleoprotein</keyword>
<accession>A0A061S2J6</accession>
<sequence>MSRSILLSLWPRCKQGVPAYLAHSSWIPGEQAVFSFLSYGWKSFVTSGSNLKSNPIFFNGDSAPNLTSGGRIISSLVVERLPIVTPEEEPWETEYREWQARVRRRRKELPPELTEVDKGTAEDTGREEESWKPASRTTEADTSGDVRTTWRRLDRRLFLLVKDRETGEWGFPSTEHRDGETIRATAERNMQLTVGDVKCYFVGNAPCAHFRQPSGDTQFFSKVQLLQWEAKPASSTAAEDFVWVTREEVKEYISDEKLQALAADMLSP</sequence>
<reference evidence="3" key="1">
    <citation type="submission" date="2014-05" db="EMBL/GenBank/DDBJ databases">
        <title>The transcriptome of the halophilic microalga Tetraselmis sp. GSL018 isolated from the Great Salt Lake, Utah.</title>
        <authorList>
            <person name="Jinkerson R.E."/>
            <person name="D'Adamo S."/>
            <person name="Posewitz M.C."/>
        </authorList>
    </citation>
    <scope>NUCLEOTIDE SEQUENCE</scope>
    <source>
        <strain evidence="3">GSL018</strain>
    </source>
</reference>
<dbReference type="GO" id="GO:0005762">
    <property type="term" value="C:mitochondrial large ribosomal subunit"/>
    <property type="evidence" value="ECO:0007669"/>
    <property type="project" value="TreeGrafter"/>
</dbReference>
<dbReference type="PANTHER" id="PTHR13124">
    <property type="entry name" value="39S RIBOSOMAL PROTEIN L46, MITOCHONDRIAL PRECURSOR-RELATED"/>
    <property type="match status" value="1"/>
</dbReference>
<evidence type="ECO:0000313" key="3">
    <source>
        <dbReference type="EMBL" id="JAC77016.1"/>
    </source>
</evidence>
<feature type="region of interest" description="Disordered" evidence="1">
    <location>
        <begin position="113"/>
        <end position="146"/>
    </location>
</feature>
<proteinExistence type="predicted"/>
<gene>
    <name evidence="3" type="primary">MRPL46</name>
    <name evidence="3" type="ORF">TSPGSL018_18688</name>
</gene>
<organism evidence="3">
    <name type="scientific">Tetraselmis sp. GSL018</name>
    <dbReference type="NCBI Taxonomy" id="582737"/>
    <lineage>
        <taxon>Eukaryota</taxon>
        <taxon>Viridiplantae</taxon>
        <taxon>Chlorophyta</taxon>
        <taxon>core chlorophytes</taxon>
        <taxon>Chlorodendrophyceae</taxon>
        <taxon>Chlorodendrales</taxon>
        <taxon>Chlorodendraceae</taxon>
        <taxon>Tetraselmis</taxon>
    </lineage>
</organism>
<dbReference type="InterPro" id="IPR021757">
    <property type="entry name" value="Ribosomal_mL46_N"/>
</dbReference>
<dbReference type="SUPFAM" id="SSF55811">
    <property type="entry name" value="Nudix"/>
    <property type="match status" value="1"/>
</dbReference>
<evidence type="ECO:0000259" key="2">
    <source>
        <dbReference type="Pfam" id="PF11788"/>
    </source>
</evidence>
<dbReference type="EMBL" id="GBEZ01008529">
    <property type="protein sequence ID" value="JAC77016.1"/>
    <property type="molecule type" value="Transcribed_RNA"/>
</dbReference>
<feature type="domain" description="Large ribosomal subunit protein mL46 N-terminal" evidence="2">
    <location>
        <begin position="71"/>
        <end position="124"/>
    </location>
</feature>
<dbReference type="AlphaFoldDB" id="A0A061S2J6"/>
<dbReference type="Gene3D" id="3.90.79.10">
    <property type="entry name" value="Nucleoside Triphosphate Pyrophosphohydrolase"/>
    <property type="match status" value="1"/>
</dbReference>
<dbReference type="InterPro" id="IPR040008">
    <property type="entry name" value="Ribosomal_mL46"/>
</dbReference>
<dbReference type="GO" id="GO:0003735">
    <property type="term" value="F:structural constituent of ribosome"/>
    <property type="evidence" value="ECO:0007669"/>
    <property type="project" value="InterPro"/>
</dbReference>
<name>A0A061S2J6_9CHLO</name>
<evidence type="ECO:0000256" key="1">
    <source>
        <dbReference type="SAM" id="MobiDB-lite"/>
    </source>
</evidence>
<dbReference type="PANTHER" id="PTHR13124:SF12">
    <property type="entry name" value="LARGE RIBOSOMAL SUBUNIT PROTEIN ML46"/>
    <property type="match status" value="1"/>
</dbReference>
<keyword evidence="3" id="KW-0689">Ribosomal protein</keyword>
<dbReference type="InterPro" id="IPR015797">
    <property type="entry name" value="NUDIX_hydrolase-like_dom_sf"/>
</dbReference>
<dbReference type="Pfam" id="PF11788">
    <property type="entry name" value="MRP-L46"/>
    <property type="match status" value="1"/>
</dbReference>
<protein>
    <submittedName>
        <fullName evidence="3">Large subunit ribosomal protein L46, mitochondrial</fullName>
    </submittedName>
</protein>
<feature type="compositionally biased region" description="Basic and acidic residues" evidence="1">
    <location>
        <begin position="115"/>
        <end position="131"/>
    </location>
</feature>